<feature type="domain" description="Glycine transporter" evidence="8">
    <location>
        <begin position="92"/>
        <end position="166"/>
    </location>
</feature>
<evidence type="ECO:0000256" key="6">
    <source>
        <dbReference type="ARBA" id="ARBA00023136"/>
    </source>
</evidence>
<dbReference type="PANTHER" id="PTHR30506:SF3">
    <property type="entry name" value="UPF0126 INNER MEMBRANE PROTEIN YADS-RELATED"/>
    <property type="match status" value="1"/>
</dbReference>
<sequence>MEVISVLEFIGTAAFAISGALLGIEKRLDLFGVIFMSITTAVGGGIFRDLIIGTIPPSAIKDPVFSIIAIICAIITFMFYTYISKFRISMVLSDAIGLGVFTAVGSNAAVNNEVIGCFGVVAMGVLTGVGGGILRDMFVKQIPNVFKKEVYAVACVIGGLTFYFTYPYVSRIIAMYISSIITFSVRMIAVKYNINLPAGDNNFFIEKDMIDV</sequence>
<dbReference type="GO" id="GO:0005886">
    <property type="term" value="C:plasma membrane"/>
    <property type="evidence" value="ECO:0007669"/>
    <property type="project" value="UniProtKB-SubCell"/>
</dbReference>
<dbReference type="EMBL" id="FOKI01000041">
    <property type="protein sequence ID" value="SFB39339.1"/>
    <property type="molecule type" value="Genomic_DNA"/>
</dbReference>
<dbReference type="Proteomes" id="UP000198619">
    <property type="component" value="Unassembled WGS sequence"/>
</dbReference>
<reference evidence="9 10" key="1">
    <citation type="submission" date="2016-10" db="EMBL/GenBank/DDBJ databases">
        <authorList>
            <person name="de Groot N.N."/>
        </authorList>
    </citation>
    <scope>NUCLEOTIDE SEQUENCE [LARGE SCALE GENOMIC DNA]</scope>
    <source>
        <strain evidence="9 10">DSM 12271</strain>
    </source>
</reference>
<keyword evidence="5 7" id="KW-1133">Transmembrane helix</keyword>
<feature type="transmembrane region" description="Helical" evidence="7">
    <location>
        <begin position="115"/>
        <end position="138"/>
    </location>
</feature>
<dbReference type="PANTHER" id="PTHR30506">
    <property type="entry name" value="INNER MEMBRANE PROTEIN"/>
    <property type="match status" value="1"/>
</dbReference>
<evidence type="ECO:0000256" key="7">
    <source>
        <dbReference type="SAM" id="Phobius"/>
    </source>
</evidence>
<keyword evidence="6 7" id="KW-0472">Membrane</keyword>
<comment type="subcellular location">
    <subcellularLocation>
        <location evidence="1">Cell membrane</location>
        <topology evidence="1">Multi-pass membrane protein</topology>
    </subcellularLocation>
</comment>
<dbReference type="AlphaFoldDB" id="A0A1I1AMR6"/>
<evidence type="ECO:0000256" key="4">
    <source>
        <dbReference type="ARBA" id="ARBA00022692"/>
    </source>
</evidence>
<evidence type="ECO:0000259" key="8">
    <source>
        <dbReference type="Pfam" id="PF03458"/>
    </source>
</evidence>
<feature type="transmembrane region" description="Helical" evidence="7">
    <location>
        <begin position="6"/>
        <end position="24"/>
    </location>
</feature>
<name>A0A1I1AMR6_9CLOT</name>
<dbReference type="STRING" id="84698.SAMN04488528_104110"/>
<evidence type="ECO:0000313" key="9">
    <source>
        <dbReference type="EMBL" id="SFB39339.1"/>
    </source>
</evidence>
<feature type="transmembrane region" description="Helical" evidence="7">
    <location>
        <begin position="31"/>
        <end position="52"/>
    </location>
</feature>
<evidence type="ECO:0000256" key="2">
    <source>
        <dbReference type="ARBA" id="ARBA00008193"/>
    </source>
</evidence>
<dbReference type="OrthoDB" id="9791874at2"/>
<feature type="transmembrane region" description="Helical" evidence="7">
    <location>
        <begin position="64"/>
        <end position="83"/>
    </location>
</feature>
<gene>
    <name evidence="9" type="ORF">SAMN04488528_104110</name>
</gene>
<keyword evidence="10" id="KW-1185">Reference proteome</keyword>
<accession>A0A1I1AMR6</accession>
<keyword evidence="3" id="KW-1003">Cell membrane</keyword>
<dbReference type="RefSeq" id="WP_090042833.1">
    <property type="nucleotide sequence ID" value="NZ_FOKI01000041.1"/>
</dbReference>
<keyword evidence="4 7" id="KW-0812">Transmembrane</keyword>
<feature type="domain" description="Glycine transporter" evidence="8">
    <location>
        <begin position="6"/>
        <end position="80"/>
    </location>
</feature>
<protein>
    <submittedName>
        <fullName evidence="9">Uncharacterized membrane protein YeiH</fullName>
    </submittedName>
</protein>
<dbReference type="Pfam" id="PF03458">
    <property type="entry name" value="Gly_transporter"/>
    <property type="match status" value="2"/>
</dbReference>
<evidence type="ECO:0000256" key="3">
    <source>
        <dbReference type="ARBA" id="ARBA00022475"/>
    </source>
</evidence>
<proteinExistence type="inferred from homology"/>
<feature type="transmembrane region" description="Helical" evidence="7">
    <location>
        <begin position="150"/>
        <end position="166"/>
    </location>
</feature>
<comment type="similarity">
    <text evidence="2">Belongs to the UPF0126 family.</text>
</comment>
<evidence type="ECO:0000313" key="10">
    <source>
        <dbReference type="Proteomes" id="UP000198619"/>
    </source>
</evidence>
<evidence type="ECO:0000256" key="5">
    <source>
        <dbReference type="ARBA" id="ARBA00022989"/>
    </source>
</evidence>
<evidence type="ECO:0000256" key="1">
    <source>
        <dbReference type="ARBA" id="ARBA00004651"/>
    </source>
</evidence>
<organism evidence="9 10">
    <name type="scientific">Clostridium frigidicarnis</name>
    <dbReference type="NCBI Taxonomy" id="84698"/>
    <lineage>
        <taxon>Bacteria</taxon>
        <taxon>Bacillati</taxon>
        <taxon>Bacillota</taxon>
        <taxon>Clostridia</taxon>
        <taxon>Eubacteriales</taxon>
        <taxon>Clostridiaceae</taxon>
        <taxon>Clostridium</taxon>
    </lineage>
</organism>
<dbReference type="InterPro" id="IPR005115">
    <property type="entry name" value="Gly_transporter"/>
</dbReference>